<dbReference type="EMBL" id="AMZH03011266">
    <property type="protein sequence ID" value="RRT53178.1"/>
    <property type="molecule type" value="Genomic_DNA"/>
</dbReference>
<organism evidence="1 2">
    <name type="scientific">Ensete ventricosum</name>
    <name type="common">Abyssinian banana</name>
    <name type="synonym">Musa ensete</name>
    <dbReference type="NCBI Taxonomy" id="4639"/>
    <lineage>
        <taxon>Eukaryota</taxon>
        <taxon>Viridiplantae</taxon>
        <taxon>Streptophyta</taxon>
        <taxon>Embryophyta</taxon>
        <taxon>Tracheophyta</taxon>
        <taxon>Spermatophyta</taxon>
        <taxon>Magnoliopsida</taxon>
        <taxon>Liliopsida</taxon>
        <taxon>Zingiberales</taxon>
        <taxon>Musaceae</taxon>
        <taxon>Ensete</taxon>
    </lineage>
</organism>
<name>A0A426YN82_ENSVE</name>
<comment type="caution">
    <text evidence="1">The sequence shown here is derived from an EMBL/GenBank/DDBJ whole genome shotgun (WGS) entry which is preliminary data.</text>
</comment>
<reference evidence="1 2" key="1">
    <citation type="journal article" date="2014" name="Agronomy (Basel)">
        <title>A Draft Genome Sequence for Ensete ventricosum, the Drought-Tolerant Tree Against Hunger.</title>
        <authorList>
            <person name="Harrison J."/>
            <person name="Moore K.A."/>
            <person name="Paszkiewicz K."/>
            <person name="Jones T."/>
            <person name="Grant M."/>
            <person name="Ambacheew D."/>
            <person name="Muzemil S."/>
            <person name="Studholme D.J."/>
        </authorList>
    </citation>
    <scope>NUCLEOTIDE SEQUENCE [LARGE SCALE GENOMIC DNA]</scope>
</reference>
<protein>
    <submittedName>
        <fullName evidence="1">Uncharacterized protein</fullName>
    </submittedName>
</protein>
<gene>
    <name evidence="1" type="ORF">B296_00045313</name>
</gene>
<evidence type="ECO:0000313" key="1">
    <source>
        <dbReference type="EMBL" id="RRT53178.1"/>
    </source>
</evidence>
<dbReference type="Proteomes" id="UP000287651">
    <property type="component" value="Unassembled WGS sequence"/>
</dbReference>
<evidence type="ECO:0000313" key="2">
    <source>
        <dbReference type="Proteomes" id="UP000287651"/>
    </source>
</evidence>
<dbReference type="AlphaFoldDB" id="A0A426YN82"/>
<proteinExistence type="predicted"/>
<sequence>MIRIHLRRENRAPAKPIPELTPGKLAQELIRRLRGPLHRETRREGYDTSNCKEGSPRGKTQAWEEGFVTINSLGILSRYLWKHNIDGYALLKFVKYFKTIGNSVLLQSHQEDLRV</sequence>
<accession>A0A426YN82</accession>